<keyword evidence="2" id="KW-1185">Reference proteome</keyword>
<dbReference type="AlphaFoldDB" id="A0A9P6GTF4"/>
<reference evidence="1" key="1">
    <citation type="journal article" date="2020" name="Mol. Plant Microbe Interact.">
        <title>Genome Sequence of the Biocontrol Agent Coniothyrium minitans strain Conio (IMI 134523).</title>
        <authorList>
            <person name="Patel D."/>
            <person name="Shittu T.A."/>
            <person name="Baroncelli R."/>
            <person name="Muthumeenakshi S."/>
            <person name="Osborne T.H."/>
            <person name="Janganan T.K."/>
            <person name="Sreenivasaprasad S."/>
        </authorList>
    </citation>
    <scope>NUCLEOTIDE SEQUENCE</scope>
    <source>
        <strain evidence="1">Conio</strain>
    </source>
</reference>
<dbReference type="EMBL" id="WJXW01000001">
    <property type="protein sequence ID" value="KAF9741522.1"/>
    <property type="molecule type" value="Genomic_DNA"/>
</dbReference>
<evidence type="ECO:0000313" key="2">
    <source>
        <dbReference type="Proteomes" id="UP000756921"/>
    </source>
</evidence>
<evidence type="ECO:0000313" key="1">
    <source>
        <dbReference type="EMBL" id="KAF9741522.1"/>
    </source>
</evidence>
<proteinExistence type="predicted"/>
<accession>A0A9P6GTF4</accession>
<sequence>MIPTINSLPDELLVTVIESAVFEAISIDRETCSECARIPNNSLVKTLSLVSHRFCRIAQPYLFYAPRARHDGSDLSYPLNPLAKLRDTLESRKALCSRIRVLTIHLTRYTAHEDLEAAEHILRRLARPSCLTLEAGDDWGHPSQSRSLKMAVIVAATQCSTSVRHVHIGGQSASISQLFESKWNSLARLDLRHIGIIPSLKGKTVEFGSASFTTLSVRETNFLSSSLERIVRWPRKLEHFAFIKLQGSTSALDWNNILLPILKHHSSTLRTIDIRCGIDRSNGEPLFDARLFPCLTHLRLRCIKNINVLGPSVTHFTWDLPRANSYSSTGQIIPDDEENWSQFGERHEARLRDIATAAVAQDAALRTIHIEFHPGNDGREGPNPWNHYNTFSAWYPWELMERVRDEVLRPSGRELTYSRPPFETKTAWQRDFSAAVKQRENFLKRKIAEIQARERERRARGL</sequence>
<comment type="caution">
    <text evidence="1">The sequence shown here is derived from an EMBL/GenBank/DDBJ whole genome shotgun (WGS) entry which is preliminary data.</text>
</comment>
<organism evidence="1 2">
    <name type="scientific">Paraphaeosphaeria minitans</name>
    <dbReference type="NCBI Taxonomy" id="565426"/>
    <lineage>
        <taxon>Eukaryota</taxon>
        <taxon>Fungi</taxon>
        <taxon>Dikarya</taxon>
        <taxon>Ascomycota</taxon>
        <taxon>Pezizomycotina</taxon>
        <taxon>Dothideomycetes</taxon>
        <taxon>Pleosporomycetidae</taxon>
        <taxon>Pleosporales</taxon>
        <taxon>Massarineae</taxon>
        <taxon>Didymosphaeriaceae</taxon>
        <taxon>Paraphaeosphaeria</taxon>
    </lineage>
</organism>
<gene>
    <name evidence="1" type="ORF">PMIN01_01061</name>
</gene>
<name>A0A9P6GTF4_9PLEO</name>
<protein>
    <submittedName>
        <fullName evidence="1">Uncharacterized protein</fullName>
    </submittedName>
</protein>
<dbReference type="OrthoDB" id="4840564at2759"/>
<dbReference type="Proteomes" id="UP000756921">
    <property type="component" value="Unassembled WGS sequence"/>
</dbReference>